<reference evidence="2 3" key="1">
    <citation type="submission" date="2024-01" db="EMBL/GenBank/DDBJ databases">
        <title>The complete chloroplast genome sequence of Lithospermum erythrorhizon: insights into the phylogenetic relationship among Boraginaceae species and the maternal lineages of purple gromwells.</title>
        <authorList>
            <person name="Okada T."/>
            <person name="Watanabe K."/>
        </authorList>
    </citation>
    <scope>NUCLEOTIDE SEQUENCE [LARGE SCALE GENOMIC DNA]</scope>
</reference>
<proteinExistence type="predicted"/>
<evidence type="ECO:0000256" key="1">
    <source>
        <dbReference type="SAM" id="MobiDB-lite"/>
    </source>
</evidence>
<feature type="compositionally biased region" description="Pro residues" evidence="1">
    <location>
        <begin position="105"/>
        <end position="124"/>
    </location>
</feature>
<feature type="region of interest" description="Disordered" evidence="1">
    <location>
        <begin position="95"/>
        <end position="129"/>
    </location>
</feature>
<accession>A0AAV3NYI4</accession>
<dbReference type="PANTHER" id="PTHR34657">
    <property type="entry name" value="EMBRYO SAC DEVELOPMENT ARREST 6"/>
    <property type="match status" value="1"/>
</dbReference>
<dbReference type="EMBL" id="BAABME010000591">
    <property type="protein sequence ID" value="GAA0144013.1"/>
    <property type="molecule type" value="Genomic_DNA"/>
</dbReference>
<name>A0AAV3NYI4_LITER</name>
<evidence type="ECO:0000313" key="3">
    <source>
        <dbReference type="Proteomes" id="UP001454036"/>
    </source>
</evidence>
<gene>
    <name evidence="2" type="ORF">LIER_04567</name>
</gene>
<evidence type="ECO:0000313" key="2">
    <source>
        <dbReference type="EMBL" id="GAA0144013.1"/>
    </source>
</evidence>
<sequence length="214" mass="23593">MLMEWKSISMVMIQRRKFVKGYLAHEFLSKGTLFGQPWDPTQAQAVPVLSSGSSRFKPAQISSRVNAGNKILDKTKNPASKTIDSLVSFGENKSLENTENQGNRHPPPLSLKPSLKPSPKPSPKPLSNNHLVAGYLGHEFLSMGTLFGQPWDPARAQAVPISTAGLSRFKPAQTELEPEKYVMYKEVTELMKTDGAHIPGIVNATQLGLFLQLR</sequence>
<dbReference type="AlphaFoldDB" id="A0AAV3NYI4"/>
<dbReference type="PANTHER" id="PTHR34657:SF10">
    <property type="entry name" value="F21M11.6 PROTEIN"/>
    <property type="match status" value="1"/>
</dbReference>
<organism evidence="2 3">
    <name type="scientific">Lithospermum erythrorhizon</name>
    <name type="common">Purple gromwell</name>
    <name type="synonym">Lithospermum officinale var. erythrorhizon</name>
    <dbReference type="NCBI Taxonomy" id="34254"/>
    <lineage>
        <taxon>Eukaryota</taxon>
        <taxon>Viridiplantae</taxon>
        <taxon>Streptophyta</taxon>
        <taxon>Embryophyta</taxon>
        <taxon>Tracheophyta</taxon>
        <taxon>Spermatophyta</taxon>
        <taxon>Magnoliopsida</taxon>
        <taxon>eudicotyledons</taxon>
        <taxon>Gunneridae</taxon>
        <taxon>Pentapetalae</taxon>
        <taxon>asterids</taxon>
        <taxon>lamiids</taxon>
        <taxon>Boraginales</taxon>
        <taxon>Boraginaceae</taxon>
        <taxon>Boraginoideae</taxon>
        <taxon>Lithospermeae</taxon>
        <taxon>Lithospermum</taxon>
    </lineage>
</organism>
<protein>
    <submittedName>
        <fullName evidence="2">Uncharacterized protein</fullName>
    </submittedName>
</protein>
<comment type="caution">
    <text evidence="2">The sequence shown here is derived from an EMBL/GenBank/DDBJ whole genome shotgun (WGS) entry which is preliminary data.</text>
</comment>
<keyword evidence="3" id="KW-1185">Reference proteome</keyword>
<dbReference type="Proteomes" id="UP001454036">
    <property type="component" value="Unassembled WGS sequence"/>
</dbReference>